<keyword evidence="2" id="KW-1185">Reference proteome</keyword>
<dbReference type="OrthoDB" id="9814774at2"/>
<dbReference type="RefSeq" id="WP_079701251.1">
    <property type="nucleotide sequence ID" value="NZ_FUYR01000001.1"/>
</dbReference>
<accession>A0A1T5AGG2</accession>
<protein>
    <recommendedName>
        <fullName evidence="3">Acyl-coenzyme A thioesterase PaaI, contains HGG motif</fullName>
    </recommendedName>
</protein>
<dbReference type="SUPFAM" id="SSF54637">
    <property type="entry name" value="Thioesterase/thiol ester dehydrase-isomerase"/>
    <property type="match status" value="1"/>
</dbReference>
<evidence type="ECO:0000313" key="1">
    <source>
        <dbReference type="EMBL" id="SKB33990.1"/>
    </source>
</evidence>
<sequence>MVVSENLLKWAMRLYPPLFFQRIWVKEFDKGFTGVHVKISKSFLNTNYNNSIFGGTIFSASDPFYALLFDQLLKRKGFKVRVWLKSANIQYLKPGRTNLYFKISLTQDDINEAEEALNTVGKFVKAFPLEIINSKGELCASVINEVYVRNLFSGEERTVAY</sequence>
<dbReference type="EMBL" id="FUYR01000001">
    <property type="protein sequence ID" value="SKB33990.1"/>
    <property type="molecule type" value="Genomic_DNA"/>
</dbReference>
<reference evidence="2" key="1">
    <citation type="submission" date="2017-02" db="EMBL/GenBank/DDBJ databases">
        <authorList>
            <person name="Varghese N."/>
            <person name="Submissions S."/>
        </authorList>
    </citation>
    <scope>NUCLEOTIDE SEQUENCE [LARGE SCALE GENOMIC DNA]</scope>
    <source>
        <strain evidence="2">DSM 22385</strain>
    </source>
</reference>
<evidence type="ECO:0008006" key="3">
    <source>
        <dbReference type="Google" id="ProtNLM"/>
    </source>
</evidence>
<dbReference type="STRING" id="572036.SAMN05661099_0693"/>
<dbReference type="Gene3D" id="3.10.129.10">
    <property type="entry name" value="Hotdog Thioesterase"/>
    <property type="match status" value="1"/>
</dbReference>
<dbReference type="Pfam" id="PF14539">
    <property type="entry name" value="DUF4442"/>
    <property type="match status" value="1"/>
</dbReference>
<gene>
    <name evidence="1" type="ORF">SAMN05661099_0693</name>
</gene>
<proteinExistence type="predicted"/>
<evidence type="ECO:0000313" key="2">
    <source>
        <dbReference type="Proteomes" id="UP000189981"/>
    </source>
</evidence>
<organism evidence="1 2">
    <name type="scientific">Daejeonella lutea</name>
    <dbReference type="NCBI Taxonomy" id="572036"/>
    <lineage>
        <taxon>Bacteria</taxon>
        <taxon>Pseudomonadati</taxon>
        <taxon>Bacteroidota</taxon>
        <taxon>Sphingobacteriia</taxon>
        <taxon>Sphingobacteriales</taxon>
        <taxon>Sphingobacteriaceae</taxon>
        <taxon>Daejeonella</taxon>
    </lineage>
</organism>
<dbReference type="AlphaFoldDB" id="A0A1T5AGG2"/>
<dbReference type="Proteomes" id="UP000189981">
    <property type="component" value="Unassembled WGS sequence"/>
</dbReference>
<dbReference type="InterPro" id="IPR029069">
    <property type="entry name" value="HotDog_dom_sf"/>
</dbReference>
<dbReference type="InterPro" id="IPR027961">
    <property type="entry name" value="DUF4442"/>
</dbReference>
<name>A0A1T5AGG2_9SPHI</name>